<evidence type="ECO:0000313" key="3">
    <source>
        <dbReference type="Proteomes" id="UP001295684"/>
    </source>
</evidence>
<feature type="compositionally biased region" description="Basic and acidic residues" evidence="1">
    <location>
        <begin position="17"/>
        <end position="37"/>
    </location>
</feature>
<evidence type="ECO:0000313" key="2">
    <source>
        <dbReference type="EMBL" id="CAI2372463.1"/>
    </source>
</evidence>
<accession>A0AAD1XGS6</accession>
<feature type="region of interest" description="Disordered" evidence="1">
    <location>
        <begin position="1"/>
        <end position="40"/>
    </location>
</feature>
<proteinExistence type="predicted"/>
<reference evidence="2" key="1">
    <citation type="submission" date="2023-07" db="EMBL/GenBank/DDBJ databases">
        <authorList>
            <consortium name="AG Swart"/>
            <person name="Singh M."/>
            <person name="Singh A."/>
            <person name="Seah K."/>
            <person name="Emmerich C."/>
        </authorList>
    </citation>
    <scope>NUCLEOTIDE SEQUENCE</scope>
    <source>
        <strain evidence="2">DP1</strain>
    </source>
</reference>
<dbReference type="Proteomes" id="UP001295684">
    <property type="component" value="Unassembled WGS sequence"/>
</dbReference>
<feature type="compositionally biased region" description="Polar residues" evidence="1">
    <location>
        <begin position="1"/>
        <end position="16"/>
    </location>
</feature>
<dbReference type="EMBL" id="CAMPGE010013749">
    <property type="protein sequence ID" value="CAI2372463.1"/>
    <property type="molecule type" value="Genomic_DNA"/>
</dbReference>
<keyword evidence="3" id="KW-1185">Reference proteome</keyword>
<dbReference type="AlphaFoldDB" id="A0AAD1XGS6"/>
<comment type="caution">
    <text evidence="2">The sequence shown here is derived from an EMBL/GenBank/DDBJ whole genome shotgun (WGS) entry which is preliminary data.</text>
</comment>
<gene>
    <name evidence="2" type="ORF">ECRASSUSDP1_LOCUS13794</name>
</gene>
<organism evidence="2 3">
    <name type="scientific">Euplotes crassus</name>
    <dbReference type="NCBI Taxonomy" id="5936"/>
    <lineage>
        <taxon>Eukaryota</taxon>
        <taxon>Sar</taxon>
        <taxon>Alveolata</taxon>
        <taxon>Ciliophora</taxon>
        <taxon>Intramacronucleata</taxon>
        <taxon>Spirotrichea</taxon>
        <taxon>Hypotrichia</taxon>
        <taxon>Euplotida</taxon>
        <taxon>Euplotidae</taxon>
        <taxon>Moneuplotes</taxon>
    </lineage>
</organism>
<sequence length="140" mass="16035">MGQSNCCASNSNSFIEDQSKEAPSEKECNEVRTLESKKSRRGSILRSQAVCNLKSEDELPKKVGLKKNQTEQPSTQQFKNFSESLYKEYASVRKSKKTSVKEKPTKYIKKQGKCQALVLRYKPDSIQRMPTQMNKYVINT</sequence>
<name>A0AAD1XGS6_EUPCR</name>
<protein>
    <submittedName>
        <fullName evidence="2">Uncharacterized protein</fullName>
    </submittedName>
</protein>
<evidence type="ECO:0000256" key="1">
    <source>
        <dbReference type="SAM" id="MobiDB-lite"/>
    </source>
</evidence>